<evidence type="ECO:0000313" key="3">
    <source>
        <dbReference type="Proteomes" id="UP000244810"/>
    </source>
</evidence>
<proteinExistence type="predicted"/>
<comment type="caution">
    <text evidence="2">The sequence shown here is derived from an EMBL/GenBank/DDBJ whole genome shotgun (WGS) entry which is preliminary data.</text>
</comment>
<dbReference type="RefSeq" id="WP_107751395.1">
    <property type="nucleotide sequence ID" value="NZ_QBKF01000004.1"/>
</dbReference>
<feature type="region of interest" description="Disordered" evidence="1">
    <location>
        <begin position="73"/>
        <end position="99"/>
    </location>
</feature>
<protein>
    <submittedName>
        <fullName evidence="2">Uncharacterized protein</fullName>
    </submittedName>
</protein>
<evidence type="ECO:0000313" key="2">
    <source>
        <dbReference type="EMBL" id="PVE48021.1"/>
    </source>
</evidence>
<feature type="region of interest" description="Disordered" evidence="1">
    <location>
        <begin position="1"/>
        <end position="20"/>
    </location>
</feature>
<sequence>MPNLRSGLRRRAGSMRAHDALPPPLRAWLCAAALPWSPRSALKLWTRALAETGDPAEARARLDRAEARTLARDAGRIWGQDHPATPPAKENPRRGDRRG</sequence>
<evidence type="ECO:0000256" key="1">
    <source>
        <dbReference type="SAM" id="MobiDB-lite"/>
    </source>
</evidence>
<name>A0A2T7UTX2_9RHOB</name>
<reference evidence="2 3" key="1">
    <citation type="journal article" date="2011" name="Syst. Appl. Microbiol.">
        <title>Defluviimonas denitrificans gen. nov., sp. nov., and Pararhodobacter aggregans gen. nov., sp. nov., non-phototrophic Rhodobacteraceae from the biofilter of a marine aquaculture.</title>
        <authorList>
            <person name="Foesel B.U."/>
            <person name="Drake H.L."/>
            <person name="Schramm A."/>
        </authorList>
    </citation>
    <scope>NUCLEOTIDE SEQUENCE [LARGE SCALE GENOMIC DNA]</scope>
    <source>
        <strain evidence="2 3">D1-19</strain>
    </source>
</reference>
<gene>
    <name evidence="2" type="ORF">DDE23_07730</name>
</gene>
<dbReference type="OrthoDB" id="7658988at2"/>
<keyword evidence="3" id="KW-1185">Reference proteome</keyword>
<dbReference type="InterPro" id="IPR045386">
    <property type="entry name" value="DUF6525"/>
</dbReference>
<dbReference type="AlphaFoldDB" id="A0A2T7UTX2"/>
<organism evidence="2 3">
    <name type="scientific">Pararhodobacter aggregans</name>
    <dbReference type="NCBI Taxonomy" id="404875"/>
    <lineage>
        <taxon>Bacteria</taxon>
        <taxon>Pseudomonadati</taxon>
        <taxon>Pseudomonadota</taxon>
        <taxon>Alphaproteobacteria</taxon>
        <taxon>Rhodobacterales</taxon>
        <taxon>Paracoccaceae</taxon>
        <taxon>Pararhodobacter</taxon>
    </lineage>
</organism>
<feature type="compositionally biased region" description="Basic and acidic residues" evidence="1">
    <location>
        <begin position="90"/>
        <end position="99"/>
    </location>
</feature>
<dbReference type="EMBL" id="QDDR01000003">
    <property type="protein sequence ID" value="PVE48021.1"/>
    <property type="molecule type" value="Genomic_DNA"/>
</dbReference>
<dbReference type="Pfam" id="PF20135">
    <property type="entry name" value="DUF6525"/>
    <property type="match status" value="1"/>
</dbReference>
<dbReference type="Proteomes" id="UP000244810">
    <property type="component" value="Unassembled WGS sequence"/>
</dbReference>
<accession>A0A2T7UTX2</accession>